<gene>
    <name evidence="5" type="ORF">JonanDRAFT_1001</name>
</gene>
<keyword evidence="6" id="KW-1185">Reference proteome</keyword>
<organism evidence="5 6">
    <name type="scientific">Jonquetella anthropi DSM 22815</name>
    <dbReference type="NCBI Taxonomy" id="885272"/>
    <lineage>
        <taxon>Bacteria</taxon>
        <taxon>Thermotogati</taxon>
        <taxon>Synergistota</taxon>
        <taxon>Synergistia</taxon>
        <taxon>Synergistales</taxon>
        <taxon>Dethiosulfovibrionaceae</taxon>
        <taxon>Jonquetella</taxon>
    </lineage>
</organism>
<dbReference type="SUPFAM" id="SSF102705">
    <property type="entry name" value="NIF3 (NGG1p interacting factor 3)-like"/>
    <property type="match status" value="1"/>
</dbReference>
<dbReference type="GO" id="GO:0046872">
    <property type="term" value="F:metal ion binding"/>
    <property type="evidence" value="ECO:0007669"/>
    <property type="project" value="UniProtKB-KW"/>
</dbReference>
<dbReference type="HOGENOM" id="CLU_037423_2_0_0"/>
<feature type="binding site" evidence="4">
    <location>
        <position position="226"/>
    </location>
    <ligand>
        <name>a divalent metal cation</name>
        <dbReference type="ChEBI" id="CHEBI:60240"/>
        <label>1</label>
    </ligand>
</feature>
<evidence type="ECO:0000256" key="3">
    <source>
        <dbReference type="ARBA" id="ARBA00022723"/>
    </source>
</evidence>
<reference evidence="5 6" key="1">
    <citation type="submission" date="2011-11" db="EMBL/GenBank/DDBJ databases">
        <title>The Noncontiguous Finished genome of Jonquetella anthropi DSM 22815.</title>
        <authorList>
            <consortium name="US DOE Joint Genome Institute (JGI-PGF)"/>
            <person name="Lucas S."/>
            <person name="Copeland A."/>
            <person name="Lapidus A."/>
            <person name="Glavina del Rio T."/>
            <person name="Dalin E."/>
            <person name="Tice H."/>
            <person name="Bruce D."/>
            <person name="Goodwin L."/>
            <person name="Pitluck S."/>
            <person name="Peters L."/>
            <person name="Mikhailova N."/>
            <person name="Held B."/>
            <person name="Kyrpides N."/>
            <person name="Mavromatis K."/>
            <person name="Ivanova N."/>
            <person name="Markowitz V."/>
            <person name="Cheng J.-F."/>
            <person name="Hugenholtz P."/>
            <person name="Woyke T."/>
            <person name="Wu D."/>
            <person name="Gronow S."/>
            <person name="Wellnitz S."/>
            <person name="Brambilla E."/>
            <person name="Klenk H.-P."/>
            <person name="Eisen J.A."/>
        </authorList>
    </citation>
    <scope>NUCLEOTIDE SEQUENCE [LARGE SCALE GENOMIC DNA]</scope>
    <source>
        <strain evidence="5 6">DSM 22815</strain>
    </source>
</reference>
<evidence type="ECO:0000256" key="1">
    <source>
        <dbReference type="ARBA" id="ARBA00006964"/>
    </source>
</evidence>
<sequence length="266" mass="28047">MKISDLLQALDSIAPLALSEPWDHSGLQLGGASWRCSRVGFCLDATVESVQVASREGCDVLVAHHPLCFLPLADLDTSRFVAQTAGEAFRLGVAVVGWHTPWDSARGGVNEGLLARAGLLSARGLRPMPGGFGMGGMGEWPESCPACASAAALAGAWDLSGYRLAGDPTKEVRRVALCGGSGGDLWQDALEGGADLYATSEMKHHQIVEALASGLALMLCDHGEMEAPSMSDLARRVEGLGFDVRVLPETPSHYQWAARGSGRHKD</sequence>
<name>H0UL14_9BACT</name>
<keyword evidence="3 4" id="KW-0479">Metal-binding</keyword>
<dbReference type="PANTHER" id="PTHR13799">
    <property type="entry name" value="NGG1 INTERACTING FACTOR 3"/>
    <property type="match status" value="1"/>
</dbReference>
<proteinExistence type="inferred from homology"/>
<evidence type="ECO:0000256" key="2">
    <source>
        <dbReference type="ARBA" id="ARBA00022112"/>
    </source>
</evidence>
<dbReference type="GO" id="GO:0005737">
    <property type="term" value="C:cytoplasm"/>
    <property type="evidence" value="ECO:0007669"/>
    <property type="project" value="TreeGrafter"/>
</dbReference>
<dbReference type="EMBL" id="CM001376">
    <property type="protein sequence ID" value="EHM13373.1"/>
    <property type="molecule type" value="Genomic_DNA"/>
</dbReference>
<feature type="binding site" evidence="4">
    <location>
        <position position="222"/>
    </location>
    <ligand>
        <name>a divalent metal cation</name>
        <dbReference type="ChEBI" id="CHEBI:60240"/>
        <label>1</label>
    </ligand>
</feature>
<evidence type="ECO:0000256" key="4">
    <source>
        <dbReference type="PIRSR" id="PIRSR602678-1"/>
    </source>
</evidence>
<dbReference type="eggNOG" id="COG0327">
    <property type="taxonomic scope" value="Bacteria"/>
</dbReference>
<dbReference type="Proteomes" id="UP000003806">
    <property type="component" value="Chromosome"/>
</dbReference>
<dbReference type="PANTHER" id="PTHR13799:SF14">
    <property type="entry name" value="GTP CYCLOHYDROLASE 1 TYPE 2 HOMOLOG"/>
    <property type="match status" value="1"/>
</dbReference>
<dbReference type="AlphaFoldDB" id="H0UL14"/>
<feature type="binding site" evidence="4">
    <location>
        <position position="64"/>
    </location>
    <ligand>
        <name>a divalent metal cation</name>
        <dbReference type="ChEBI" id="CHEBI:60240"/>
        <label>2</label>
    </ligand>
</feature>
<evidence type="ECO:0000313" key="5">
    <source>
        <dbReference type="EMBL" id="EHM13373.1"/>
    </source>
</evidence>
<dbReference type="Pfam" id="PF01784">
    <property type="entry name" value="DUF34_NIF3"/>
    <property type="match status" value="1"/>
</dbReference>
<evidence type="ECO:0000313" key="6">
    <source>
        <dbReference type="Proteomes" id="UP000003806"/>
    </source>
</evidence>
<feature type="binding site" evidence="4">
    <location>
        <position position="65"/>
    </location>
    <ligand>
        <name>a divalent metal cation</name>
        <dbReference type="ChEBI" id="CHEBI:60240"/>
        <label>1</label>
    </ligand>
</feature>
<comment type="similarity">
    <text evidence="1">Belongs to the GTP cyclohydrolase I type 2/NIF3 family.</text>
</comment>
<feature type="binding site" evidence="4">
    <location>
        <position position="103"/>
    </location>
    <ligand>
        <name>a divalent metal cation</name>
        <dbReference type="ChEBI" id="CHEBI:60240"/>
        <label>1</label>
    </ligand>
</feature>
<dbReference type="Gene3D" id="3.40.1390.30">
    <property type="entry name" value="NIF3 (NGG1p interacting factor 3)-like"/>
    <property type="match status" value="2"/>
</dbReference>
<accession>H0UL14</accession>
<dbReference type="RefSeq" id="WP_008523022.1">
    <property type="nucleotide sequence ID" value="NZ_CM001376.1"/>
</dbReference>
<dbReference type="STRING" id="885272.JonanDRAFT_1001"/>
<dbReference type="InterPro" id="IPR036069">
    <property type="entry name" value="DUF34/NIF3_sf"/>
</dbReference>
<dbReference type="InterPro" id="IPR002678">
    <property type="entry name" value="DUF34/NIF3"/>
</dbReference>
<dbReference type="FunFam" id="3.40.1390.30:FF:000001">
    <property type="entry name" value="GTP cyclohydrolase 1 type 2"/>
    <property type="match status" value="1"/>
</dbReference>
<protein>
    <recommendedName>
        <fullName evidence="2">GTP cyclohydrolase 1 type 2 homolog</fullName>
    </recommendedName>
</protein>